<feature type="binding site" evidence="9">
    <location>
        <position position="182"/>
    </location>
    <ligand>
        <name>S-adenosyl-L-methionine</name>
        <dbReference type="ChEBI" id="CHEBI:59789"/>
    </ligand>
</feature>
<reference evidence="11 12" key="1">
    <citation type="journal article" date="2010" name="Stand. Genomic Sci.">
        <title>Complete genome sequence of Spirochaeta smaragdinae type strain (SEBR 4228).</title>
        <authorList>
            <person name="Mavromatis K."/>
            <person name="Yasawong M."/>
            <person name="Chertkov O."/>
            <person name="Lapidus A."/>
            <person name="Lucas S."/>
            <person name="Nolan M."/>
            <person name="Del Rio T.G."/>
            <person name="Tice H."/>
            <person name="Cheng J.F."/>
            <person name="Pitluck S."/>
            <person name="Liolios K."/>
            <person name="Ivanova N."/>
            <person name="Tapia R."/>
            <person name="Han C."/>
            <person name="Bruce D."/>
            <person name="Goodwin L."/>
            <person name="Pati A."/>
            <person name="Chen A."/>
            <person name="Palaniappan K."/>
            <person name="Land M."/>
            <person name="Hauser L."/>
            <person name="Chang Y.J."/>
            <person name="Jeffries C.D."/>
            <person name="Detter J.C."/>
            <person name="Rohde M."/>
            <person name="Brambilla E."/>
            <person name="Spring S."/>
            <person name="Goker M."/>
            <person name="Sikorski J."/>
            <person name="Woyke T."/>
            <person name="Bristow J."/>
            <person name="Eisen J.A."/>
            <person name="Markowitz V."/>
            <person name="Hugenholtz P."/>
            <person name="Klenk H.P."/>
            <person name="Kyrpides N.C."/>
        </authorList>
    </citation>
    <scope>NUCLEOTIDE SEQUENCE [LARGE SCALE GENOMIC DNA]</scope>
    <source>
        <strain evidence="12">DSM 11293 / JCM 15392 / SEBR 4228</strain>
    </source>
</reference>
<dbReference type="KEGG" id="ssm:Spirs_2381"/>
<sequence>MTLPNTYSPYPNPIEAGQVVGVYFSHTLGPHVEKNSLKKKATKGKEAFFRFYRELYGERWPSLAEALKREPRPVPFSEGLGKSYYLDQASIDTAKALGALPEEEVLDMCAAPGGKSLVIAAAMRGKGSLIANDRSASRRARLKRVIAEHLIPDYASIVEITSHDASKWGLYEQNRYDRILLDAPCSSERHVLLDPVHLERWSPSRTRRLAVQAFAMAAAAADALRPGGVLLYSTCTISPFENDGVIEKLLKRRGDFMEKAELSLPYGEATRFGMIVLPDREAGKGPMYAALLRKRMV</sequence>
<feature type="active site" description="Nucleophile" evidence="9">
    <location>
        <position position="235"/>
    </location>
</feature>
<dbReference type="EMBL" id="CP002116">
    <property type="protein sequence ID" value="ADK81496.1"/>
    <property type="molecule type" value="Genomic_DNA"/>
</dbReference>
<dbReference type="PANTHER" id="PTHR22808:SF3">
    <property type="entry name" value="5-METHYLCYTOSINE RRNA METHYLTRANSFERASE NSUN4"/>
    <property type="match status" value="1"/>
</dbReference>
<dbReference type="SUPFAM" id="SSF53335">
    <property type="entry name" value="S-adenosyl-L-methionine-dependent methyltransferases"/>
    <property type="match status" value="1"/>
</dbReference>
<dbReference type="GO" id="GO:0008173">
    <property type="term" value="F:RNA methyltransferase activity"/>
    <property type="evidence" value="ECO:0007669"/>
    <property type="project" value="InterPro"/>
</dbReference>
<evidence type="ECO:0000259" key="10">
    <source>
        <dbReference type="PROSITE" id="PS51686"/>
    </source>
</evidence>
<evidence type="ECO:0000313" key="11">
    <source>
        <dbReference type="EMBL" id="ADK81496.1"/>
    </source>
</evidence>
<dbReference type="GO" id="GO:0003723">
    <property type="term" value="F:RNA binding"/>
    <property type="evidence" value="ECO:0007669"/>
    <property type="project" value="UniProtKB-UniRule"/>
</dbReference>
<dbReference type="PANTHER" id="PTHR22808">
    <property type="entry name" value="NCL1 YEAST -RELATED NOL1/NOP2/FMU SUN DOMAIN-CONTAINING"/>
    <property type="match status" value="1"/>
</dbReference>
<dbReference type="PRINTS" id="PR02008">
    <property type="entry name" value="RCMTFAMILY"/>
</dbReference>
<evidence type="ECO:0000256" key="3">
    <source>
        <dbReference type="ARBA" id="ARBA00022679"/>
    </source>
</evidence>
<keyword evidence="5 9" id="KW-0694">RNA-binding</keyword>
<keyword evidence="2 9" id="KW-0489">Methyltransferase</keyword>
<dbReference type="Proteomes" id="UP000002318">
    <property type="component" value="Chromosome"/>
</dbReference>
<evidence type="ECO:0000256" key="2">
    <source>
        <dbReference type="ARBA" id="ARBA00022603"/>
    </source>
</evidence>
<dbReference type="PROSITE" id="PS51686">
    <property type="entry name" value="SAM_MT_RSMB_NOP"/>
    <property type="match status" value="1"/>
</dbReference>
<feature type="binding site" evidence="9">
    <location>
        <position position="133"/>
    </location>
    <ligand>
        <name>S-adenosyl-L-methionine</name>
        <dbReference type="ChEBI" id="CHEBI:59789"/>
    </ligand>
</feature>
<comment type="catalytic activity">
    <reaction evidence="8">
        <text>a cytidine in rRNA + S-adenosyl-L-methionine = a 5-methylcytidine in rRNA + S-adenosyl-L-homocysteine + H(+)</text>
        <dbReference type="Rhea" id="RHEA:61484"/>
        <dbReference type="Rhea" id="RHEA-COMP:15836"/>
        <dbReference type="Rhea" id="RHEA-COMP:15837"/>
        <dbReference type="ChEBI" id="CHEBI:15378"/>
        <dbReference type="ChEBI" id="CHEBI:57856"/>
        <dbReference type="ChEBI" id="CHEBI:59789"/>
        <dbReference type="ChEBI" id="CHEBI:74483"/>
        <dbReference type="ChEBI" id="CHEBI:82748"/>
    </reaction>
</comment>
<organism evidence="11 12">
    <name type="scientific">Sediminispirochaeta smaragdinae (strain DSM 11293 / JCM 15392 / SEBR 4228)</name>
    <name type="common">Spirochaeta smaragdinae</name>
    <dbReference type="NCBI Taxonomy" id="573413"/>
    <lineage>
        <taxon>Bacteria</taxon>
        <taxon>Pseudomonadati</taxon>
        <taxon>Spirochaetota</taxon>
        <taxon>Spirochaetia</taxon>
        <taxon>Spirochaetales</taxon>
        <taxon>Spirochaetaceae</taxon>
        <taxon>Sediminispirochaeta</taxon>
    </lineage>
</organism>
<dbReference type="STRING" id="573413.Spirs_2381"/>
<feature type="binding site" evidence="9">
    <location>
        <position position="164"/>
    </location>
    <ligand>
        <name>S-adenosyl-L-methionine</name>
        <dbReference type="ChEBI" id="CHEBI:59789"/>
    </ligand>
</feature>
<evidence type="ECO:0000256" key="8">
    <source>
        <dbReference type="ARBA" id="ARBA00049302"/>
    </source>
</evidence>
<dbReference type="InterPro" id="IPR049560">
    <property type="entry name" value="MeTrfase_RsmB-F_NOP2_cat"/>
</dbReference>
<name>E1R1X0_SEDSS</name>
<keyword evidence="1" id="KW-0698">rRNA processing</keyword>
<keyword evidence="4 9" id="KW-0949">S-adenosyl-L-methionine</keyword>
<evidence type="ECO:0000256" key="4">
    <source>
        <dbReference type="ARBA" id="ARBA00022691"/>
    </source>
</evidence>
<evidence type="ECO:0000256" key="1">
    <source>
        <dbReference type="ARBA" id="ARBA00022552"/>
    </source>
</evidence>
<accession>E1R1X0</accession>
<evidence type="ECO:0000313" key="12">
    <source>
        <dbReference type="Proteomes" id="UP000002318"/>
    </source>
</evidence>
<evidence type="ECO:0000256" key="7">
    <source>
        <dbReference type="ARBA" id="ARBA00042050"/>
    </source>
</evidence>
<evidence type="ECO:0000256" key="9">
    <source>
        <dbReference type="PROSITE-ProRule" id="PRU01023"/>
    </source>
</evidence>
<dbReference type="InterPro" id="IPR023267">
    <property type="entry name" value="RCMT"/>
</dbReference>
<dbReference type="GO" id="GO:0031167">
    <property type="term" value="P:rRNA methylation"/>
    <property type="evidence" value="ECO:0007669"/>
    <property type="project" value="TreeGrafter"/>
</dbReference>
<keyword evidence="6" id="KW-0809">Transit peptide</keyword>
<keyword evidence="3 9" id="KW-0808">Transferase</keyword>
<evidence type="ECO:0000256" key="5">
    <source>
        <dbReference type="ARBA" id="ARBA00022884"/>
    </source>
</evidence>
<feature type="domain" description="SAM-dependent MTase RsmB/NOP-type" evidence="10">
    <location>
        <begin position="1"/>
        <end position="295"/>
    </location>
</feature>
<dbReference type="Gene3D" id="3.40.50.150">
    <property type="entry name" value="Vaccinia Virus protein VP39"/>
    <property type="match status" value="1"/>
</dbReference>
<dbReference type="Pfam" id="PF01189">
    <property type="entry name" value="Methyltr_RsmB-F"/>
    <property type="match status" value="1"/>
</dbReference>
<gene>
    <name evidence="11" type="ordered locus">Spirs_2381</name>
</gene>
<protein>
    <recommendedName>
        <fullName evidence="7">NOL1/NOP2/Sun domain family member 4</fullName>
    </recommendedName>
</protein>
<dbReference type="CDD" id="cd02440">
    <property type="entry name" value="AdoMet_MTases"/>
    <property type="match status" value="1"/>
</dbReference>
<evidence type="ECO:0000256" key="6">
    <source>
        <dbReference type="ARBA" id="ARBA00022946"/>
    </source>
</evidence>
<dbReference type="HOGENOM" id="CLU_041061_0_0_12"/>
<feature type="binding site" evidence="9">
    <location>
        <begin position="109"/>
        <end position="115"/>
    </location>
    <ligand>
        <name>S-adenosyl-L-methionine</name>
        <dbReference type="ChEBI" id="CHEBI:59789"/>
    </ligand>
</feature>
<keyword evidence="12" id="KW-1185">Reference proteome</keyword>
<dbReference type="InterPro" id="IPR029063">
    <property type="entry name" value="SAM-dependent_MTases_sf"/>
</dbReference>
<dbReference type="AlphaFoldDB" id="E1R1X0"/>
<dbReference type="eggNOG" id="COG0144">
    <property type="taxonomic scope" value="Bacteria"/>
</dbReference>
<comment type="similarity">
    <text evidence="9">Belongs to the class I-like SAM-binding methyltransferase superfamily. RsmB/NOP family.</text>
</comment>
<proteinExistence type="inferred from homology"/>
<dbReference type="InterPro" id="IPR001678">
    <property type="entry name" value="MeTrfase_RsmB-F_NOP2_dom"/>
</dbReference>